<dbReference type="GO" id="GO:0004061">
    <property type="term" value="F:arylformamidase activity"/>
    <property type="evidence" value="ECO:0007669"/>
    <property type="project" value="InterPro"/>
</dbReference>
<dbReference type="Proteomes" id="UP000076874">
    <property type="component" value="Unassembled WGS sequence"/>
</dbReference>
<dbReference type="PANTHER" id="PTHR34861:SF11">
    <property type="entry name" value="CYCLASE"/>
    <property type="match status" value="1"/>
</dbReference>
<evidence type="ECO:0008006" key="5">
    <source>
        <dbReference type="Google" id="ProtNLM"/>
    </source>
</evidence>
<dbReference type="SUPFAM" id="SSF102198">
    <property type="entry name" value="Putative cyclase"/>
    <property type="match status" value="1"/>
</dbReference>
<dbReference type="InterPro" id="IPR007325">
    <property type="entry name" value="KFase/CYL"/>
</dbReference>
<protein>
    <recommendedName>
        <fullName evidence="5">Cyclase</fullName>
    </recommendedName>
</protein>
<dbReference type="Gene3D" id="3.50.30.50">
    <property type="entry name" value="Putative cyclase"/>
    <property type="match status" value="1"/>
</dbReference>
<dbReference type="EMBL" id="AZHD01000007">
    <property type="protein sequence ID" value="OAA61937.1"/>
    <property type="molecule type" value="Genomic_DNA"/>
</dbReference>
<feature type="region of interest" description="Disordered" evidence="2">
    <location>
        <begin position="348"/>
        <end position="369"/>
    </location>
</feature>
<evidence type="ECO:0000256" key="1">
    <source>
        <dbReference type="ARBA" id="ARBA00007865"/>
    </source>
</evidence>
<feature type="compositionally biased region" description="Pro residues" evidence="2">
    <location>
        <begin position="72"/>
        <end position="82"/>
    </location>
</feature>
<gene>
    <name evidence="3" type="ORF">SPI_04796</name>
</gene>
<feature type="compositionally biased region" description="Basic and acidic residues" evidence="2">
    <location>
        <begin position="94"/>
        <end position="105"/>
    </location>
</feature>
<dbReference type="OrthoDB" id="5396at2759"/>
<proteinExistence type="inferred from homology"/>
<organism evidence="3 4">
    <name type="scientific">Niveomyces insectorum RCEF 264</name>
    <dbReference type="NCBI Taxonomy" id="1081102"/>
    <lineage>
        <taxon>Eukaryota</taxon>
        <taxon>Fungi</taxon>
        <taxon>Dikarya</taxon>
        <taxon>Ascomycota</taxon>
        <taxon>Pezizomycotina</taxon>
        <taxon>Sordariomycetes</taxon>
        <taxon>Hypocreomycetidae</taxon>
        <taxon>Hypocreales</taxon>
        <taxon>Cordycipitaceae</taxon>
        <taxon>Niveomyces</taxon>
    </lineage>
</organism>
<dbReference type="PANTHER" id="PTHR34861">
    <property type="match status" value="1"/>
</dbReference>
<evidence type="ECO:0000256" key="2">
    <source>
        <dbReference type="SAM" id="MobiDB-lite"/>
    </source>
</evidence>
<sequence>MSSIMCGAGPETRLAALLPERRTDRQGVVLSGPGRGPSEAARQRRTTRPATPFSLVVVAHPDRLPTNHASPAPAPLLGPPARPGRSRGNAWGLYRREDDDNHPGDVDDALGALNMLTPAVVAAAASAEIRTGVRVSLDWPLTKPSAPSFGRTGLQHTLHSRLRTTDPGTDQRVVNDDTLQFNTQCSSQWDGFRHYGYQQAKRFYNNTSQETIESSNTLGIDAWVAHGGIVGRGVLLDYAGYAARHGIALDHFASAGIPVDHIQAVVREQGVAFQPGDIVLLRIGFTAAYDALTPAQQAALPQRAVPGFLGLAPTRGMLQWLWETNCAAVASDAVGLEQVPIFGDHVRQRQPGGAAGGEGGGHWHGEPWEQEMQGGGLLHQWVLAGWGVPIGEMFDLEALRAQCVQQKRWTFFFASVPLRVPGGVASPPNAIAIF</sequence>
<feature type="region of interest" description="Disordered" evidence="2">
    <location>
        <begin position="18"/>
        <end position="105"/>
    </location>
</feature>
<reference evidence="3 4" key="1">
    <citation type="journal article" date="2016" name="Genome Biol. Evol.">
        <title>Divergent and convergent evolution of fungal pathogenicity.</title>
        <authorList>
            <person name="Shang Y."/>
            <person name="Xiao G."/>
            <person name="Zheng P."/>
            <person name="Cen K."/>
            <person name="Zhan S."/>
            <person name="Wang C."/>
        </authorList>
    </citation>
    <scope>NUCLEOTIDE SEQUENCE [LARGE SCALE GENOMIC DNA]</scope>
    <source>
        <strain evidence="3 4">RCEF 264</strain>
    </source>
</reference>
<dbReference type="AlphaFoldDB" id="A0A167UV02"/>
<dbReference type="GO" id="GO:0019441">
    <property type="term" value="P:L-tryptophan catabolic process to kynurenine"/>
    <property type="evidence" value="ECO:0007669"/>
    <property type="project" value="InterPro"/>
</dbReference>
<comment type="caution">
    <text evidence="3">The sequence shown here is derived from an EMBL/GenBank/DDBJ whole genome shotgun (WGS) entry which is preliminary data.</text>
</comment>
<dbReference type="Pfam" id="PF04199">
    <property type="entry name" value="Cyclase"/>
    <property type="match status" value="1"/>
</dbReference>
<accession>A0A167UV02</accession>
<keyword evidence="4" id="KW-1185">Reference proteome</keyword>
<evidence type="ECO:0000313" key="4">
    <source>
        <dbReference type="Proteomes" id="UP000076874"/>
    </source>
</evidence>
<name>A0A167UV02_9HYPO</name>
<comment type="similarity">
    <text evidence="1">Belongs to the Cyclase 1 superfamily.</text>
</comment>
<dbReference type="InterPro" id="IPR037175">
    <property type="entry name" value="KFase_sf"/>
</dbReference>
<evidence type="ECO:0000313" key="3">
    <source>
        <dbReference type="EMBL" id="OAA61937.1"/>
    </source>
</evidence>